<gene>
    <name evidence="2" type="ORF">DAEQUDRAFT_760691</name>
</gene>
<evidence type="ECO:0000313" key="2">
    <source>
        <dbReference type="EMBL" id="KZT74663.1"/>
    </source>
</evidence>
<feature type="region of interest" description="Disordered" evidence="1">
    <location>
        <begin position="242"/>
        <end position="271"/>
    </location>
</feature>
<dbReference type="SUPFAM" id="SSF53254">
    <property type="entry name" value="Phosphoglycerate mutase-like"/>
    <property type="match status" value="1"/>
</dbReference>
<evidence type="ECO:0000313" key="3">
    <source>
        <dbReference type="Proteomes" id="UP000076727"/>
    </source>
</evidence>
<protein>
    <submittedName>
        <fullName evidence="2">Phosphoglycerate mutase-like protein</fullName>
    </submittedName>
</protein>
<evidence type="ECO:0000256" key="1">
    <source>
        <dbReference type="SAM" id="MobiDB-lite"/>
    </source>
</evidence>
<dbReference type="EMBL" id="KV429032">
    <property type="protein sequence ID" value="KZT74663.1"/>
    <property type="molecule type" value="Genomic_DNA"/>
</dbReference>
<dbReference type="STRING" id="1314783.A0A165UBB2"/>
<name>A0A165UBB2_9APHY</name>
<proteinExistence type="predicted"/>
<dbReference type="CDD" id="cd07067">
    <property type="entry name" value="HP_PGM_like"/>
    <property type="match status" value="1"/>
</dbReference>
<dbReference type="InterPro" id="IPR029033">
    <property type="entry name" value="His_PPase_superfam"/>
</dbReference>
<dbReference type="PANTHER" id="PTHR16469">
    <property type="entry name" value="UBIQUITIN-ASSOCIATED AND SH3 DOMAIN-CONTAINING BA-RELATED"/>
    <property type="match status" value="1"/>
</dbReference>
<dbReference type="InterPro" id="IPR051710">
    <property type="entry name" value="Phosphatase_SH3-domain"/>
</dbReference>
<dbReference type="Proteomes" id="UP000076727">
    <property type="component" value="Unassembled WGS sequence"/>
</dbReference>
<organism evidence="2 3">
    <name type="scientific">Daedalea quercina L-15889</name>
    <dbReference type="NCBI Taxonomy" id="1314783"/>
    <lineage>
        <taxon>Eukaryota</taxon>
        <taxon>Fungi</taxon>
        <taxon>Dikarya</taxon>
        <taxon>Basidiomycota</taxon>
        <taxon>Agaricomycotina</taxon>
        <taxon>Agaricomycetes</taxon>
        <taxon>Polyporales</taxon>
        <taxon>Fomitopsis</taxon>
    </lineage>
</organism>
<dbReference type="InterPro" id="IPR013078">
    <property type="entry name" value="His_Pase_superF_clade-1"/>
</dbReference>
<keyword evidence="3" id="KW-1185">Reference proteome</keyword>
<dbReference type="PANTHER" id="PTHR16469:SF51">
    <property type="entry name" value="TRANSCRIPTION FACTOR TAU 55 KDA SUBUNIT"/>
    <property type="match status" value="1"/>
</dbReference>
<sequence>MVETIFIARHGFRMNWVTSEWESVTGLPRDPPLAAFGLTQAQELADHFLSFPEDQRPTLILSSPYYRCLQTATPTSQALQVPIFVEHGLSEWYSPVVPGSGLHPRPASATVLRTHFPDIDDSWSSIWYPSRKGEDVDDCLDRCHGFLSALLPEIERRYGDKHERILLVSHAAPIIALARELLGDRRLPLRVGCCTVSEFTPRPGGSTDVGAWQAKRLADGSLLKEGALRDWGFEDIQIANGKVIQDPGQPGTEKELDEPVGLQPPDTPSRM</sequence>
<reference evidence="2 3" key="1">
    <citation type="journal article" date="2016" name="Mol. Biol. Evol.">
        <title>Comparative Genomics of Early-Diverging Mushroom-Forming Fungi Provides Insights into the Origins of Lignocellulose Decay Capabilities.</title>
        <authorList>
            <person name="Nagy L.G."/>
            <person name="Riley R."/>
            <person name="Tritt A."/>
            <person name="Adam C."/>
            <person name="Daum C."/>
            <person name="Floudas D."/>
            <person name="Sun H."/>
            <person name="Yadav J.S."/>
            <person name="Pangilinan J."/>
            <person name="Larsson K.H."/>
            <person name="Matsuura K."/>
            <person name="Barry K."/>
            <person name="Labutti K."/>
            <person name="Kuo R."/>
            <person name="Ohm R.A."/>
            <person name="Bhattacharya S.S."/>
            <person name="Shirouzu T."/>
            <person name="Yoshinaga Y."/>
            <person name="Martin F.M."/>
            <person name="Grigoriev I.V."/>
            <person name="Hibbett D.S."/>
        </authorList>
    </citation>
    <scope>NUCLEOTIDE SEQUENCE [LARGE SCALE GENOMIC DNA]</scope>
    <source>
        <strain evidence="2 3">L-15889</strain>
    </source>
</reference>
<dbReference type="AlphaFoldDB" id="A0A165UBB2"/>
<dbReference type="SMART" id="SM00855">
    <property type="entry name" value="PGAM"/>
    <property type="match status" value="1"/>
</dbReference>
<dbReference type="Pfam" id="PF00300">
    <property type="entry name" value="His_Phos_1"/>
    <property type="match status" value="1"/>
</dbReference>
<dbReference type="Gene3D" id="3.40.50.1240">
    <property type="entry name" value="Phosphoglycerate mutase-like"/>
    <property type="match status" value="1"/>
</dbReference>
<accession>A0A165UBB2</accession>
<dbReference type="OrthoDB" id="414418at2759"/>